<reference evidence="1" key="1">
    <citation type="submission" date="2014-09" db="EMBL/GenBank/DDBJ databases">
        <authorList>
            <person name="Magalhaes I.L.F."/>
            <person name="Oliveira U."/>
            <person name="Santos F.R."/>
            <person name="Vidigal T.H.D.A."/>
            <person name="Brescovit A.D."/>
            <person name="Santos A.J."/>
        </authorList>
    </citation>
    <scope>NUCLEOTIDE SEQUENCE</scope>
    <source>
        <tissue evidence="1">Shoot tissue taken approximately 20 cm above the soil surface</tissue>
    </source>
</reference>
<sequence length="58" mass="6899">MDEEMRARCARVKTVRLPDDSMEDYDLNFYSPDMDSLDIDSGSMLHYSFRGDILWDSW</sequence>
<evidence type="ECO:0000313" key="1">
    <source>
        <dbReference type="EMBL" id="JAD67395.1"/>
    </source>
</evidence>
<dbReference type="AlphaFoldDB" id="A0A0A9C1X0"/>
<organism evidence="1">
    <name type="scientific">Arundo donax</name>
    <name type="common">Giant reed</name>
    <name type="synonym">Donax arundinaceus</name>
    <dbReference type="NCBI Taxonomy" id="35708"/>
    <lineage>
        <taxon>Eukaryota</taxon>
        <taxon>Viridiplantae</taxon>
        <taxon>Streptophyta</taxon>
        <taxon>Embryophyta</taxon>
        <taxon>Tracheophyta</taxon>
        <taxon>Spermatophyta</taxon>
        <taxon>Magnoliopsida</taxon>
        <taxon>Liliopsida</taxon>
        <taxon>Poales</taxon>
        <taxon>Poaceae</taxon>
        <taxon>PACMAD clade</taxon>
        <taxon>Arundinoideae</taxon>
        <taxon>Arundineae</taxon>
        <taxon>Arundo</taxon>
    </lineage>
</organism>
<protein>
    <submittedName>
        <fullName evidence="1">Uncharacterized protein</fullName>
    </submittedName>
</protein>
<dbReference type="EMBL" id="GBRH01230500">
    <property type="protein sequence ID" value="JAD67395.1"/>
    <property type="molecule type" value="Transcribed_RNA"/>
</dbReference>
<proteinExistence type="predicted"/>
<accession>A0A0A9C1X0</accession>
<name>A0A0A9C1X0_ARUDO</name>
<reference evidence="1" key="2">
    <citation type="journal article" date="2015" name="Data Brief">
        <title>Shoot transcriptome of the giant reed, Arundo donax.</title>
        <authorList>
            <person name="Barrero R.A."/>
            <person name="Guerrero F.D."/>
            <person name="Moolhuijzen P."/>
            <person name="Goolsby J.A."/>
            <person name="Tidwell J."/>
            <person name="Bellgard S.E."/>
            <person name="Bellgard M.I."/>
        </authorList>
    </citation>
    <scope>NUCLEOTIDE SEQUENCE</scope>
    <source>
        <tissue evidence="1">Shoot tissue taken approximately 20 cm above the soil surface</tissue>
    </source>
</reference>